<name>A0A6P5FCX0_ANACO</name>
<evidence type="ECO:0000313" key="1">
    <source>
        <dbReference type="Proteomes" id="UP000515123"/>
    </source>
</evidence>
<dbReference type="Pfam" id="PF13714">
    <property type="entry name" value="PEP_mutase"/>
    <property type="match status" value="1"/>
</dbReference>
<dbReference type="SUPFAM" id="SSF51621">
    <property type="entry name" value="Phosphoenolpyruvate/pyruvate domain"/>
    <property type="match status" value="1"/>
</dbReference>
<dbReference type="OrthoDB" id="1923844at2759"/>
<dbReference type="GeneID" id="109713914"/>
<dbReference type="InterPro" id="IPR015813">
    <property type="entry name" value="Pyrv/PenolPyrv_kinase-like_dom"/>
</dbReference>
<dbReference type="InterPro" id="IPR039556">
    <property type="entry name" value="ICL/PEPM"/>
</dbReference>
<proteinExistence type="predicted"/>
<accession>A0A6P5FCX0</accession>
<dbReference type="GO" id="GO:0003824">
    <property type="term" value="F:catalytic activity"/>
    <property type="evidence" value="ECO:0007669"/>
    <property type="project" value="InterPro"/>
</dbReference>
<sequence length="534" mass="57784">MTFCSLRRLFRQSLVSGDTASLCPRNISMGCKSLLLPSSLNAANVSSSPLSKPQSHPLLLLPPTSSPSYPPLPPYSLRISRRSMVACYAAAASSSSPSPSPSSASSPARELRKLLESPGAHQGPACFDALSAKLVERAGFRFCFTSGFSISAARLGLPDVGLISYGEMVDQGYQITQAVSIPVIGDGDNGYGNQMNVKRTVKGFIKAGFAGIILEDQVSPKACGHTNGRKVVSREEAIMRIKAAIDARKESGSDIVIVARTDSRQAISLEESLWRSRAFADAGADVLFIDALASREEMRAFCEITPLLPKMANMLEGGGKTPILNPVELEEIGFKIICYPLSLIGVSIRAMEDALTAIKGGRVPPPGSLPSFEEIKDTLGFNEYYEEEKRYMVTPAQPSNRRGYIPASRSYEPRTARKDFESRAYRPQEPVVEILPPSLYDGFSSSDPRDQMGGMWSRKLKLKITGRNGLEKLDVSIPAGFLEGMSRIIPGLAGVNIMELLTNAPEDEVSGSQSGKVLLDFNDAMGDRIQVFVE</sequence>
<organism evidence="1 2">
    <name type="scientific">Ananas comosus</name>
    <name type="common">Pineapple</name>
    <name type="synonym">Ananas ananas</name>
    <dbReference type="NCBI Taxonomy" id="4615"/>
    <lineage>
        <taxon>Eukaryota</taxon>
        <taxon>Viridiplantae</taxon>
        <taxon>Streptophyta</taxon>
        <taxon>Embryophyta</taxon>
        <taxon>Tracheophyta</taxon>
        <taxon>Spermatophyta</taxon>
        <taxon>Magnoliopsida</taxon>
        <taxon>Liliopsida</taxon>
        <taxon>Poales</taxon>
        <taxon>Bromeliaceae</taxon>
        <taxon>Bromelioideae</taxon>
        <taxon>Ananas</taxon>
    </lineage>
</organism>
<protein>
    <submittedName>
        <fullName evidence="2">Uncharacterized protein LOC109713914</fullName>
    </submittedName>
</protein>
<reference evidence="2" key="2">
    <citation type="submission" date="2025-08" db="UniProtKB">
        <authorList>
            <consortium name="RefSeq"/>
        </authorList>
    </citation>
    <scope>IDENTIFICATION</scope>
    <source>
        <tissue evidence="2">Leaf</tissue>
    </source>
</reference>
<dbReference type="AlphaFoldDB" id="A0A6P5FCX0"/>
<dbReference type="CDD" id="cd00377">
    <property type="entry name" value="ICL_PEPM"/>
    <property type="match status" value="1"/>
</dbReference>
<dbReference type="PANTHER" id="PTHR42905">
    <property type="entry name" value="PHOSPHOENOLPYRUVATE CARBOXYLASE"/>
    <property type="match status" value="1"/>
</dbReference>
<keyword evidence="1" id="KW-1185">Reference proteome</keyword>
<evidence type="ECO:0000313" key="2">
    <source>
        <dbReference type="RefSeq" id="XP_020093794.1"/>
    </source>
</evidence>
<dbReference type="PANTHER" id="PTHR42905:SF2">
    <property type="entry name" value="PHOSPHOENOLPYRUVATE CARBOXYLASE FAMILY PROTEIN"/>
    <property type="match status" value="1"/>
</dbReference>
<dbReference type="RefSeq" id="XP_020093794.1">
    <property type="nucleotide sequence ID" value="XM_020238205.1"/>
</dbReference>
<dbReference type="Proteomes" id="UP000515123">
    <property type="component" value="Linkage group 1"/>
</dbReference>
<dbReference type="Gene3D" id="3.20.20.60">
    <property type="entry name" value="Phosphoenolpyruvate-binding domains"/>
    <property type="match status" value="1"/>
</dbReference>
<reference evidence="1" key="1">
    <citation type="journal article" date="2015" name="Nat. Genet.">
        <title>The pineapple genome and the evolution of CAM photosynthesis.</title>
        <authorList>
            <person name="Ming R."/>
            <person name="VanBuren R."/>
            <person name="Wai C.M."/>
            <person name="Tang H."/>
            <person name="Schatz M.C."/>
            <person name="Bowers J.E."/>
            <person name="Lyons E."/>
            <person name="Wang M.L."/>
            <person name="Chen J."/>
            <person name="Biggers E."/>
            <person name="Zhang J."/>
            <person name="Huang L."/>
            <person name="Zhang L."/>
            <person name="Miao W."/>
            <person name="Zhang J."/>
            <person name="Ye Z."/>
            <person name="Miao C."/>
            <person name="Lin Z."/>
            <person name="Wang H."/>
            <person name="Zhou H."/>
            <person name="Yim W.C."/>
            <person name="Priest H.D."/>
            <person name="Zheng C."/>
            <person name="Woodhouse M."/>
            <person name="Edger P.P."/>
            <person name="Guyot R."/>
            <person name="Guo H.B."/>
            <person name="Guo H."/>
            <person name="Zheng G."/>
            <person name="Singh R."/>
            <person name="Sharma A."/>
            <person name="Min X."/>
            <person name="Zheng Y."/>
            <person name="Lee H."/>
            <person name="Gurtowski J."/>
            <person name="Sedlazeck F.J."/>
            <person name="Harkess A."/>
            <person name="McKain M.R."/>
            <person name="Liao Z."/>
            <person name="Fang J."/>
            <person name="Liu J."/>
            <person name="Zhang X."/>
            <person name="Zhang Q."/>
            <person name="Hu W."/>
            <person name="Qin Y."/>
            <person name="Wang K."/>
            <person name="Chen L.Y."/>
            <person name="Shirley N."/>
            <person name="Lin Y.R."/>
            <person name="Liu L.Y."/>
            <person name="Hernandez A.G."/>
            <person name="Wright C.L."/>
            <person name="Bulone V."/>
            <person name="Tuskan G.A."/>
            <person name="Heath K."/>
            <person name="Zee F."/>
            <person name="Moore P.H."/>
            <person name="Sunkar R."/>
            <person name="Leebens-Mack J.H."/>
            <person name="Mockler T."/>
            <person name="Bennetzen J.L."/>
            <person name="Freeling M."/>
            <person name="Sankoff D."/>
            <person name="Paterson A.H."/>
            <person name="Zhu X."/>
            <person name="Yang X."/>
            <person name="Smith J.A."/>
            <person name="Cushman J.C."/>
            <person name="Paull R.E."/>
            <person name="Yu Q."/>
        </authorList>
    </citation>
    <scope>NUCLEOTIDE SEQUENCE [LARGE SCALE GENOMIC DNA]</scope>
    <source>
        <strain evidence="1">cv. F153</strain>
    </source>
</reference>
<dbReference type="InterPro" id="IPR040442">
    <property type="entry name" value="Pyrv_kinase-like_dom_sf"/>
</dbReference>
<gene>
    <name evidence="2" type="primary">LOC109713914</name>
</gene>